<evidence type="ECO:0000256" key="2">
    <source>
        <dbReference type="ARBA" id="ARBA00007783"/>
    </source>
</evidence>
<dbReference type="PROSITE" id="PS51012">
    <property type="entry name" value="ABC_TM2"/>
    <property type="match status" value="1"/>
</dbReference>
<evidence type="ECO:0000256" key="7">
    <source>
        <dbReference type="ARBA" id="ARBA00022989"/>
    </source>
</evidence>
<reference evidence="11" key="1">
    <citation type="journal article" date="2023" name="Comput. Struct. Biotechnol. J.">
        <title>Discovery of a novel marine Bacteroidetes with a rich repertoire of carbohydrate-active enzymes.</title>
        <authorList>
            <person name="Chen B."/>
            <person name="Liu G."/>
            <person name="Chen Q."/>
            <person name="Wang H."/>
            <person name="Liu L."/>
            <person name="Tang K."/>
        </authorList>
    </citation>
    <scope>NUCLEOTIDE SEQUENCE</scope>
    <source>
        <strain evidence="11">TK19036</strain>
    </source>
</reference>
<dbReference type="InterPro" id="IPR047817">
    <property type="entry name" value="ABC2_TM_bact-type"/>
</dbReference>
<feature type="transmembrane region" description="Helical" evidence="9">
    <location>
        <begin position="77"/>
        <end position="103"/>
    </location>
</feature>
<evidence type="ECO:0000313" key="11">
    <source>
        <dbReference type="EMBL" id="WKN40047.1"/>
    </source>
</evidence>
<keyword evidence="3 9" id="KW-0813">Transport</keyword>
<comment type="subcellular location">
    <subcellularLocation>
        <location evidence="1">Cell inner membrane</location>
        <topology evidence="1">Multi-pass membrane protein</topology>
    </subcellularLocation>
    <subcellularLocation>
        <location evidence="9">Cell membrane</location>
        <topology evidence="9">Multi-pass membrane protein</topology>
    </subcellularLocation>
</comment>
<dbReference type="PANTHER" id="PTHR30413">
    <property type="entry name" value="INNER MEMBRANE TRANSPORT PERMEASE"/>
    <property type="match status" value="1"/>
</dbReference>
<feature type="domain" description="ABC transmembrane type-2" evidence="10">
    <location>
        <begin position="44"/>
        <end position="267"/>
    </location>
</feature>
<evidence type="ECO:0000256" key="1">
    <source>
        <dbReference type="ARBA" id="ARBA00004429"/>
    </source>
</evidence>
<evidence type="ECO:0000256" key="9">
    <source>
        <dbReference type="RuleBase" id="RU361157"/>
    </source>
</evidence>
<feature type="transmembrane region" description="Helical" evidence="9">
    <location>
        <begin position="244"/>
        <end position="264"/>
    </location>
</feature>
<accession>A0AA49JK05</accession>
<dbReference type="GO" id="GO:0005886">
    <property type="term" value="C:plasma membrane"/>
    <property type="evidence" value="ECO:0007669"/>
    <property type="project" value="UniProtKB-SubCell"/>
</dbReference>
<organism evidence="11">
    <name type="scientific">Roseihalotalea indica</name>
    <dbReference type="NCBI Taxonomy" id="2867963"/>
    <lineage>
        <taxon>Bacteria</taxon>
        <taxon>Pseudomonadati</taxon>
        <taxon>Bacteroidota</taxon>
        <taxon>Cytophagia</taxon>
        <taxon>Cytophagales</taxon>
        <taxon>Catalimonadaceae</taxon>
        <taxon>Roseihalotalea</taxon>
    </lineage>
</organism>
<dbReference type="InterPro" id="IPR013525">
    <property type="entry name" value="ABC2_TM"/>
</dbReference>
<sequence>MPKIIIDANRSILSLNLKELFQYKDLFYTLSYRDFKVKYAQTFLGISWAFIQPLLTLIVFALVFSRGLNLDTGDVPYVLFAACGLAAWTYFSTVMSQAGSSIIGAQSIVQKIYFPRLVIPLSKAVVGLIDFAIALGVIFCLMAFYHFPPSTNLIFLPFFVLLAVIAALGVGIWLSALTIRFRDFQNIVPFLVRFGMFFTPVAYPSSLLVDRIPEWALFVYYLNPIAGIIDGFRWSILDTAPPNLLAYISFGMVILLFISSLFYFKKVERTIADIV</sequence>
<keyword evidence="8 9" id="KW-0472">Membrane</keyword>
<keyword evidence="4 9" id="KW-1003">Cell membrane</keyword>
<feature type="transmembrane region" description="Helical" evidence="9">
    <location>
        <begin position="124"/>
        <end position="147"/>
    </location>
</feature>
<evidence type="ECO:0000256" key="6">
    <source>
        <dbReference type="ARBA" id="ARBA00022692"/>
    </source>
</evidence>
<feature type="transmembrane region" description="Helical" evidence="9">
    <location>
        <begin position="43"/>
        <end position="65"/>
    </location>
</feature>
<evidence type="ECO:0000256" key="5">
    <source>
        <dbReference type="ARBA" id="ARBA00022519"/>
    </source>
</evidence>
<keyword evidence="7 9" id="KW-1133">Transmembrane helix</keyword>
<feature type="transmembrane region" description="Helical" evidence="9">
    <location>
        <begin position="186"/>
        <end position="203"/>
    </location>
</feature>
<evidence type="ECO:0000256" key="8">
    <source>
        <dbReference type="ARBA" id="ARBA00023136"/>
    </source>
</evidence>
<dbReference type="EMBL" id="CP120682">
    <property type="protein sequence ID" value="WKN40047.1"/>
    <property type="molecule type" value="Genomic_DNA"/>
</dbReference>
<evidence type="ECO:0000256" key="3">
    <source>
        <dbReference type="ARBA" id="ARBA00022448"/>
    </source>
</evidence>
<dbReference type="Pfam" id="PF01061">
    <property type="entry name" value="ABC2_membrane"/>
    <property type="match status" value="1"/>
</dbReference>
<name>A0AA49JK05_9BACT</name>
<evidence type="ECO:0000259" key="10">
    <source>
        <dbReference type="PROSITE" id="PS51012"/>
    </source>
</evidence>
<comment type="similarity">
    <text evidence="2 9">Belongs to the ABC-2 integral membrane protein family.</text>
</comment>
<evidence type="ECO:0000256" key="4">
    <source>
        <dbReference type="ARBA" id="ARBA00022475"/>
    </source>
</evidence>
<gene>
    <name evidence="11" type="ORF">K4G66_15240</name>
</gene>
<keyword evidence="5" id="KW-0997">Cell inner membrane</keyword>
<keyword evidence="6 9" id="KW-0812">Transmembrane</keyword>
<feature type="transmembrane region" description="Helical" evidence="9">
    <location>
        <begin position="153"/>
        <end position="174"/>
    </location>
</feature>
<dbReference type="GO" id="GO:0015920">
    <property type="term" value="P:lipopolysaccharide transport"/>
    <property type="evidence" value="ECO:0007669"/>
    <property type="project" value="TreeGrafter"/>
</dbReference>
<protein>
    <recommendedName>
        <fullName evidence="9">Transport permease protein</fullName>
    </recommendedName>
</protein>
<dbReference type="AlphaFoldDB" id="A0AA49JK05"/>
<proteinExistence type="inferred from homology"/>
<reference evidence="11" key="2">
    <citation type="journal article" date="2024" name="Antonie Van Leeuwenhoek">
        <title>Roseihalotalea indica gen. nov., sp. nov., a halophilic Bacteroidetes from mesopelagic Southwest Indian Ocean with higher carbohydrate metabolic potential.</title>
        <authorList>
            <person name="Chen B."/>
            <person name="Zhang M."/>
            <person name="Lin D."/>
            <person name="Ye J."/>
            <person name="Tang K."/>
        </authorList>
    </citation>
    <scope>NUCLEOTIDE SEQUENCE</scope>
    <source>
        <strain evidence="11">TK19036</strain>
    </source>
</reference>
<dbReference type="PANTHER" id="PTHR30413:SF8">
    <property type="entry name" value="TRANSPORT PERMEASE PROTEIN"/>
    <property type="match status" value="1"/>
</dbReference>
<dbReference type="GO" id="GO:0140359">
    <property type="term" value="F:ABC-type transporter activity"/>
    <property type="evidence" value="ECO:0007669"/>
    <property type="project" value="InterPro"/>
</dbReference>